<organism evidence="2">
    <name type="scientific">Culex pipiens</name>
    <name type="common">House mosquito</name>
    <dbReference type="NCBI Taxonomy" id="7175"/>
    <lineage>
        <taxon>Eukaryota</taxon>
        <taxon>Metazoa</taxon>
        <taxon>Ecdysozoa</taxon>
        <taxon>Arthropoda</taxon>
        <taxon>Hexapoda</taxon>
        <taxon>Insecta</taxon>
        <taxon>Pterygota</taxon>
        <taxon>Neoptera</taxon>
        <taxon>Endopterygota</taxon>
        <taxon>Diptera</taxon>
        <taxon>Nematocera</taxon>
        <taxon>Culicoidea</taxon>
        <taxon>Culicidae</taxon>
        <taxon>Culicinae</taxon>
        <taxon>Culicini</taxon>
        <taxon>Culex</taxon>
        <taxon>Culex</taxon>
    </lineage>
</organism>
<evidence type="ECO:0000256" key="1">
    <source>
        <dbReference type="SAM" id="MobiDB-lite"/>
    </source>
</evidence>
<evidence type="ECO:0000313" key="2">
    <source>
        <dbReference type="EMBL" id="CAG6483851.1"/>
    </source>
</evidence>
<reference evidence="2" key="1">
    <citation type="submission" date="2021-05" db="EMBL/GenBank/DDBJ databases">
        <authorList>
            <person name="Alioto T."/>
            <person name="Alioto T."/>
            <person name="Gomez Garrido J."/>
        </authorList>
    </citation>
    <scope>NUCLEOTIDE SEQUENCE</scope>
</reference>
<dbReference type="EMBL" id="HBUE01097889">
    <property type="protein sequence ID" value="CAG6483853.1"/>
    <property type="molecule type" value="Transcribed_RNA"/>
</dbReference>
<accession>A0A8D8FU91</accession>
<feature type="region of interest" description="Disordered" evidence="1">
    <location>
        <begin position="1"/>
        <end position="35"/>
    </location>
</feature>
<dbReference type="AlphaFoldDB" id="A0A8D8FU91"/>
<proteinExistence type="predicted"/>
<protein>
    <submittedName>
        <fullName evidence="2">(northern house mosquito) hypothetical protein</fullName>
    </submittedName>
</protein>
<dbReference type="EMBL" id="HBUE01097888">
    <property type="protein sequence ID" value="CAG6483851.1"/>
    <property type="molecule type" value="Transcribed_RNA"/>
</dbReference>
<sequence>MLGRSAQKGRCRQQVPEGHSKVEHQSHHGEQLPDGRRAGLERLRVCLLRVHSGLPVRHRGPGDFVNRAPGQRLSLSQSVLGLCAVAQGRVARRKRFDCGSADAGRLLARDAHHRSGGERHAQKDQLYGWNVDQCENLQTAEASCGEVRSRAHSPAG</sequence>
<name>A0A8D8FU91_CULPI</name>
<feature type="compositionally biased region" description="Basic and acidic residues" evidence="1">
    <location>
        <begin position="18"/>
        <end position="35"/>
    </location>
</feature>